<dbReference type="Proteomes" id="UP001084650">
    <property type="component" value="Unassembled WGS sequence"/>
</dbReference>
<name>A0ABT4HQZ5_MYCIR</name>
<gene>
    <name evidence="1" type="ORF">OY187_31085</name>
</gene>
<sequence length="222" mass="22673">MLTAAESSPLTGRTTALLWAPAATHWRGRDGGTAGAVLDTAVRALSGPGWRWPIPSPSRAEVEALSRAGSALNSAVRQRYVRGQDAGAITAAADDVAAAARALGAGQSSGVEHPVLCVGKRNRLVHLRMHPRLHAAMREAAAANGMGFGAWVRDGVAAALGEHQARRPTAETRDGRAVAGRVAGLLVQAAAVAGDAEAHAAAAADAALADAAARLVRWGSRR</sequence>
<evidence type="ECO:0000313" key="2">
    <source>
        <dbReference type="Proteomes" id="UP001084650"/>
    </source>
</evidence>
<organism evidence="1 2">
    <name type="scientific">Mycolicibacterium iranicum</name>
    <name type="common">Mycobacterium iranicum</name>
    <dbReference type="NCBI Taxonomy" id="912594"/>
    <lineage>
        <taxon>Bacteria</taxon>
        <taxon>Bacillati</taxon>
        <taxon>Actinomycetota</taxon>
        <taxon>Actinomycetes</taxon>
        <taxon>Mycobacteriales</taxon>
        <taxon>Mycobacteriaceae</taxon>
        <taxon>Mycolicibacterium</taxon>
    </lineage>
</organism>
<dbReference type="SUPFAM" id="SSF47598">
    <property type="entry name" value="Ribbon-helix-helix"/>
    <property type="match status" value="1"/>
</dbReference>
<dbReference type="RefSeq" id="WP_268788143.1">
    <property type="nucleotide sequence ID" value="NZ_JAPQYE010000033.1"/>
</dbReference>
<dbReference type="InterPro" id="IPR010985">
    <property type="entry name" value="Ribbon_hlx_hlx"/>
</dbReference>
<dbReference type="EMBL" id="JAPQYE010000033">
    <property type="protein sequence ID" value="MCZ0732499.1"/>
    <property type="molecule type" value="Genomic_DNA"/>
</dbReference>
<proteinExistence type="predicted"/>
<reference evidence="1" key="1">
    <citation type="submission" date="2022-12" db="EMBL/GenBank/DDBJ databases">
        <title>Whole genome sequence of Mycolicibacterium iranicum strain SBH312.</title>
        <authorList>
            <person name="Jani J."/>
            <person name="Arifin Mustapha Z."/>
            <person name="Ahmed K."/>
            <person name="Kai Ling C."/>
        </authorList>
    </citation>
    <scope>NUCLEOTIDE SEQUENCE</scope>
    <source>
        <strain evidence="1">SBH312</strain>
    </source>
</reference>
<accession>A0ABT4HQZ5</accession>
<keyword evidence="2" id="KW-1185">Reference proteome</keyword>
<protein>
    <submittedName>
        <fullName evidence="1">Uncharacterized protein</fullName>
    </submittedName>
</protein>
<evidence type="ECO:0000313" key="1">
    <source>
        <dbReference type="EMBL" id="MCZ0732499.1"/>
    </source>
</evidence>
<comment type="caution">
    <text evidence="1">The sequence shown here is derived from an EMBL/GenBank/DDBJ whole genome shotgun (WGS) entry which is preliminary data.</text>
</comment>